<sequence>MHFPRLLLAAALFAQTPAAFAEPAADPTLRSPDDIVVEGERLTREEAKKRANAFIRTLGVAPGIYSQDSVARWTVRLCPRALGLSDEHAALVEGWFRDTVRSSGARIADGKCDTNVLLLFVDDGANFIKLFKARYPGQFADMSGPDIRDLVELDKPVRWWYSVRRTSGGLSLIGPQTLRSIEGATIVIDVNDAEGATLRAVTDYAAFVALSGIRIRAEPQSQSILGLFDDRQGKRELTEWDKRFLTALYTIPHERKGRYQRGRLVGALLKPDDKE</sequence>
<dbReference type="RefSeq" id="WP_062901031.1">
    <property type="nucleotide sequence ID" value="NZ_CP013342.1"/>
</dbReference>
<evidence type="ECO:0000313" key="3">
    <source>
        <dbReference type="Proteomes" id="UP000076234"/>
    </source>
</evidence>
<dbReference type="Proteomes" id="UP000076234">
    <property type="component" value="Chromosome"/>
</dbReference>
<dbReference type="KEGG" id="ster:AOA14_05155"/>
<name>A0A142VW01_9SPHN</name>
<reference evidence="2 3" key="2">
    <citation type="journal article" date="2016" name="Genome Announc.">
        <title>Complete Genome Sequence of Sphingopyxis terrae Strain 203-1 (NBRC 111660), a Polyethylene Glycol Degrader.</title>
        <authorList>
            <person name="Ohtsubo Y."/>
            <person name="Nonoyama S."/>
            <person name="Nagata Y."/>
            <person name="Numata M."/>
            <person name="Tsuchikane K."/>
            <person name="Hosoyama A."/>
            <person name="Yamazoe A."/>
            <person name="Tsuda M."/>
            <person name="Fujita N."/>
            <person name="Kawai F."/>
        </authorList>
    </citation>
    <scope>NUCLEOTIDE SEQUENCE [LARGE SCALE GENOMIC DNA]</scope>
    <source>
        <strain evidence="2 3">203-1</strain>
    </source>
</reference>
<evidence type="ECO:0000256" key="1">
    <source>
        <dbReference type="SAM" id="SignalP"/>
    </source>
</evidence>
<gene>
    <name evidence="2" type="ORF">AOA14_05155</name>
</gene>
<keyword evidence="1" id="KW-0732">Signal</keyword>
<accession>A0A142VW01</accession>
<feature type="signal peptide" evidence="1">
    <location>
        <begin position="1"/>
        <end position="21"/>
    </location>
</feature>
<dbReference type="AlphaFoldDB" id="A0A142VW01"/>
<organism evidence="2 3">
    <name type="scientific">Sphingopyxis terrae subsp. terrae NBRC 15098</name>
    <dbReference type="NCBI Taxonomy" id="1219058"/>
    <lineage>
        <taxon>Bacteria</taxon>
        <taxon>Pseudomonadati</taxon>
        <taxon>Pseudomonadota</taxon>
        <taxon>Alphaproteobacteria</taxon>
        <taxon>Sphingomonadales</taxon>
        <taxon>Sphingomonadaceae</taxon>
        <taxon>Sphingopyxis</taxon>
    </lineage>
</organism>
<dbReference type="STRING" id="1219058.AOA14_05155"/>
<proteinExistence type="predicted"/>
<evidence type="ECO:0000313" key="2">
    <source>
        <dbReference type="EMBL" id="AMU93990.1"/>
    </source>
</evidence>
<dbReference type="EMBL" id="CP013342">
    <property type="protein sequence ID" value="AMU93990.1"/>
    <property type="molecule type" value="Genomic_DNA"/>
</dbReference>
<protein>
    <submittedName>
        <fullName evidence="2">Uncharacterized protein</fullName>
    </submittedName>
</protein>
<reference evidence="3" key="1">
    <citation type="submission" date="2015-11" db="EMBL/GenBank/DDBJ databases">
        <title>Complete genome sequence of a polyethylene glycol-degrading strain Sphingopyxis terrae strain 203-1 (NBRC 15098).</title>
        <authorList>
            <person name="Yoshiyuki O."/>
            <person name="Shouta N."/>
            <person name="Nagata Y."/>
            <person name="Numata M."/>
            <person name="Tsuchikane K."/>
            <person name="Hosoyama A."/>
            <person name="Yamazoe A."/>
            <person name="Tsuda M."/>
            <person name="Fujita N."/>
            <person name="Kawai F."/>
        </authorList>
    </citation>
    <scope>NUCLEOTIDE SEQUENCE [LARGE SCALE GENOMIC DNA]</scope>
    <source>
        <strain evidence="3">203-1</strain>
    </source>
</reference>
<feature type="chain" id="PRO_5007502392" evidence="1">
    <location>
        <begin position="22"/>
        <end position="275"/>
    </location>
</feature>